<protein>
    <recommendedName>
        <fullName evidence="3">HAT C-terminal dimerisation domain-containing protein</fullName>
    </recommendedName>
</protein>
<dbReference type="EMBL" id="BMAT01000257">
    <property type="protein sequence ID" value="GFR62812.1"/>
    <property type="molecule type" value="Genomic_DNA"/>
</dbReference>
<dbReference type="Proteomes" id="UP000762676">
    <property type="component" value="Unassembled WGS sequence"/>
</dbReference>
<evidence type="ECO:0000313" key="1">
    <source>
        <dbReference type="EMBL" id="GFR62812.1"/>
    </source>
</evidence>
<gene>
    <name evidence="1" type="ORF">ElyMa_000139500</name>
</gene>
<name>A0AAV4ENU1_9GAST</name>
<keyword evidence="2" id="KW-1185">Reference proteome</keyword>
<accession>A0AAV4ENU1</accession>
<dbReference type="AlphaFoldDB" id="A0AAV4ENU1"/>
<evidence type="ECO:0000313" key="2">
    <source>
        <dbReference type="Proteomes" id="UP000762676"/>
    </source>
</evidence>
<evidence type="ECO:0008006" key="3">
    <source>
        <dbReference type="Google" id="ProtNLM"/>
    </source>
</evidence>
<proteinExistence type="predicted"/>
<organism evidence="1 2">
    <name type="scientific">Elysia marginata</name>
    <dbReference type="NCBI Taxonomy" id="1093978"/>
    <lineage>
        <taxon>Eukaryota</taxon>
        <taxon>Metazoa</taxon>
        <taxon>Spiralia</taxon>
        <taxon>Lophotrochozoa</taxon>
        <taxon>Mollusca</taxon>
        <taxon>Gastropoda</taxon>
        <taxon>Heterobranchia</taxon>
        <taxon>Euthyneura</taxon>
        <taxon>Panpulmonata</taxon>
        <taxon>Sacoglossa</taxon>
        <taxon>Placobranchoidea</taxon>
        <taxon>Plakobranchidae</taxon>
        <taxon>Elysia</taxon>
    </lineage>
</organism>
<reference evidence="1 2" key="1">
    <citation type="journal article" date="2021" name="Elife">
        <title>Chloroplast acquisition without the gene transfer in kleptoplastic sea slugs, Plakobranchus ocellatus.</title>
        <authorList>
            <person name="Maeda T."/>
            <person name="Takahashi S."/>
            <person name="Yoshida T."/>
            <person name="Shimamura S."/>
            <person name="Takaki Y."/>
            <person name="Nagai Y."/>
            <person name="Toyoda A."/>
            <person name="Suzuki Y."/>
            <person name="Arimoto A."/>
            <person name="Ishii H."/>
            <person name="Satoh N."/>
            <person name="Nishiyama T."/>
            <person name="Hasebe M."/>
            <person name="Maruyama T."/>
            <person name="Minagawa J."/>
            <person name="Obokata J."/>
            <person name="Shigenobu S."/>
        </authorList>
    </citation>
    <scope>NUCLEOTIDE SEQUENCE [LARGE SCALE GENOMIC DNA]</scope>
</reference>
<comment type="caution">
    <text evidence="1">The sequence shown here is derived from an EMBL/GenBank/DDBJ whole genome shotgun (WGS) entry which is preliminary data.</text>
</comment>
<sequence>MDSVKGYMKARKVLLQKLPLDGSTLQAFTFLNPDKKDKSGAATCLSRLGELLSHLLMDEDRISFDEEIGSLVSSDCIPKQGNDRVDVWWGKARAMPTLSDIAKAGLSIFHGLKLEGSLSLIKDVTSKKSGSMSVATFSSIQTVKYFLKAKGRTATQHFQRPSINHTPVCKHLVEKHAVIHKNVQC</sequence>